<dbReference type="RefSeq" id="WP_111714235.1">
    <property type="nucleotide sequence ID" value="NZ_JBHSSR010000001.1"/>
</dbReference>
<proteinExistence type="predicted"/>
<organism evidence="2 3">
    <name type="scientific">Macrococcus epidermidis</name>
    <dbReference type="NCBI Taxonomy" id="1902580"/>
    <lineage>
        <taxon>Bacteria</taxon>
        <taxon>Bacillati</taxon>
        <taxon>Bacillota</taxon>
        <taxon>Bacilli</taxon>
        <taxon>Bacillales</taxon>
        <taxon>Staphylococcaceae</taxon>
        <taxon>Macrococcus</taxon>
    </lineage>
</organism>
<dbReference type="Gene3D" id="3.40.630.30">
    <property type="match status" value="1"/>
</dbReference>
<protein>
    <recommendedName>
        <fullName evidence="1">N-acetyltransferase domain-containing protein</fullName>
    </recommendedName>
</protein>
<name>A0A327ZV35_9STAP</name>
<dbReference type="SUPFAM" id="SSF55729">
    <property type="entry name" value="Acyl-CoA N-acyltransferases (Nat)"/>
    <property type="match status" value="1"/>
</dbReference>
<reference evidence="2 3" key="1">
    <citation type="journal article" date="2018" name="Front. Microbiol.">
        <title>Description and Comparative Genomics of Macrococcus caseolyticus subsp. hominis subsp. nov., Macrococcus goetzii sp. nov., Macrococcus epidermidis sp. nov., and Macrococcus bohemicus sp. nov., Novel Macrococci From Human Clinical Material With Virulence Potential and Suspected Uptake of Foreign DNA by Natural Transformation.</title>
        <authorList>
            <person name="Maslanova I."/>
            <person name="Wertheimer Z."/>
            <person name="Sedlacek I."/>
            <person name="Svec P."/>
            <person name="Indrakova A."/>
            <person name="Kovarovic V."/>
            <person name="Schumann P."/>
            <person name="Sproer C."/>
            <person name="Kralova S."/>
            <person name="Sedo O."/>
            <person name="Kristofova L."/>
            <person name="Vrbovska V."/>
            <person name="Fuzik T."/>
            <person name="Petras P."/>
            <person name="Zdrahal Z."/>
            <person name="Ruzickova V."/>
            <person name="Doskar J."/>
            <person name="Pantucek R."/>
        </authorList>
    </citation>
    <scope>NUCLEOTIDE SEQUENCE [LARGE SCALE GENOMIC DNA]</scope>
    <source>
        <strain evidence="2 3">01/688</strain>
    </source>
</reference>
<dbReference type="GO" id="GO:0016747">
    <property type="term" value="F:acyltransferase activity, transferring groups other than amino-acyl groups"/>
    <property type="evidence" value="ECO:0007669"/>
    <property type="project" value="InterPro"/>
</dbReference>
<comment type="caution">
    <text evidence="2">The sequence shown here is derived from an EMBL/GenBank/DDBJ whole genome shotgun (WGS) entry which is preliminary data.</text>
</comment>
<feature type="domain" description="N-acetyltransferase" evidence="1">
    <location>
        <begin position="2"/>
        <end position="154"/>
    </location>
</feature>
<dbReference type="InterPro" id="IPR000182">
    <property type="entry name" value="GNAT_dom"/>
</dbReference>
<sequence length="155" mass="17767">MINIKPVDTITDIDLSHYELPARQMVYAGHPRFILTRNKPQYIPFIIEEQDRLIGVFALEAGEILEKIGAPQHAVYLRGLSINFSEQNKGYFKASLAALERYLLEHHPEITAIYLMVNVNNDAYYAFIKSGFKDEKRIVRQGLSKLKVLSKKLSS</sequence>
<evidence type="ECO:0000313" key="2">
    <source>
        <dbReference type="EMBL" id="RAK46065.1"/>
    </source>
</evidence>
<evidence type="ECO:0000313" key="3">
    <source>
        <dbReference type="Proteomes" id="UP000249808"/>
    </source>
</evidence>
<dbReference type="Proteomes" id="UP000249808">
    <property type="component" value="Unassembled WGS sequence"/>
</dbReference>
<dbReference type="EMBL" id="PZJH01000001">
    <property type="protein sequence ID" value="RAK46065.1"/>
    <property type="molecule type" value="Genomic_DNA"/>
</dbReference>
<dbReference type="Pfam" id="PF00583">
    <property type="entry name" value="Acetyltransf_1"/>
    <property type="match status" value="1"/>
</dbReference>
<keyword evidence="3" id="KW-1185">Reference proteome</keyword>
<dbReference type="AlphaFoldDB" id="A0A327ZV35"/>
<dbReference type="PROSITE" id="PS51186">
    <property type="entry name" value="GNAT"/>
    <property type="match status" value="1"/>
</dbReference>
<gene>
    <name evidence="2" type="ORF">BHU61_01055</name>
</gene>
<evidence type="ECO:0000259" key="1">
    <source>
        <dbReference type="PROSITE" id="PS51186"/>
    </source>
</evidence>
<dbReference type="InterPro" id="IPR016181">
    <property type="entry name" value="Acyl_CoA_acyltransferase"/>
</dbReference>
<accession>A0A327ZV35</accession>